<gene>
    <name evidence="1" type="ORF">MNBD_GAMMA07-2027</name>
</gene>
<organism evidence="1">
    <name type="scientific">hydrothermal vent metagenome</name>
    <dbReference type="NCBI Taxonomy" id="652676"/>
    <lineage>
        <taxon>unclassified sequences</taxon>
        <taxon>metagenomes</taxon>
        <taxon>ecological metagenomes</taxon>
    </lineage>
</organism>
<reference evidence="1" key="1">
    <citation type="submission" date="2018-06" db="EMBL/GenBank/DDBJ databases">
        <authorList>
            <person name="Zhirakovskaya E."/>
        </authorList>
    </citation>
    <scope>NUCLEOTIDE SEQUENCE</scope>
</reference>
<protein>
    <submittedName>
        <fullName evidence="1">Uncharacterized protein</fullName>
    </submittedName>
</protein>
<proteinExistence type="predicted"/>
<name>A0A3B0WLW0_9ZZZZ</name>
<accession>A0A3B0WLW0</accession>
<evidence type="ECO:0000313" key="1">
    <source>
        <dbReference type="EMBL" id="VAW56988.1"/>
    </source>
</evidence>
<dbReference type="EMBL" id="UOFF01000315">
    <property type="protein sequence ID" value="VAW56988.1"/>
    <property type="molecule type" value="Genomic_DNA"/>
</dbReference>
<feature type="non-terminal residue" evidence="1">
    <location>
        <position position="1"/>
    </location>
</feature>
<sequence length="39" mass="4558">TKHWHYLVKTEDNTAKTKYNIYVVLMNGKVIPAIIEPQT</sequence>
<dbReference type="AlphaFoldDB" id="A0A3B0WLW0"/>